<comment type="subunit">
    <text evidence="11">Component of the SRB8-11 complex, which itself associates with the Mediator complex.</text>
</comment>
<evidence type="ECO:0000256" key="8">
    <source>
        <dbReference type="ARBA" id="ARBA00023242"/>
    </source>
</evidence>
<comment type="caution">
    <text evidence="16">The sequence shown here is derived from an EMBL/GenBank/DDBJ whole genome shotgun (WGS) entry which is preliminary data.</text>
</comment>
<keyword evidence="5 11" id="KW-0805">Transcription regulation</keyword>
<feature type="non-terminal residue" evidence="16">
    <location>
        <position position="1434"/>
    </location>
</feature>
<feature type="domain" description="MID" evidence="15">
    <location>
        <begin position="932"/>
        <end position="1104"/>
    </location>
</feature>
<comment type="function">
    <text evidence="9 11">Component of the SRB8-11 complex. The SRB8-11 complex is a regulatory module of the Mediator complex which is itself involved in regulation of basal and activated RNA polymerase II-dependent transcription. The SRB8-11 complex may be involved in the transcriptional repression of a subset of genes regulated by Mediator. It may inhibit the association of the Mediator complex with RNA polymerase II to form the holoenzyme complex.</text>
</comment>
<dbReference type="InterPro" id="IPR051139">
    <property type="entry name" value="Mediator_complx_sub13"/>
</dbReference>
<feature type="region of interest" description="Disordered" evidence="12">
    <location>
        <begin position="336"/>
        <end position="449"/>
    </location>
</feature>
<evidence type="ECO:0000256" key="12">
    <source>
        <dbReference type="SAM" id="MobiDB-lite"/>
    </source>
</evidence>
<comment type="subcellular location">
    <subcellularLocation>
        <location evidence="1 11">Nucleus</location>
    </subcellularLocation>
</comment>
<dbReference type="HOGENOM" id="CLU_002210_0_0_1"/>
<evidence type="ECO:0000256" key="3">
    <source>
        <dbReference type="ARBA" id="ARBA00019618"/>
    </source>
</evidence>
<dbReference type="Pfam" id="PF06333">
    <property type="entry name" value="Med13_C"/>
    <property type="match status" value="1"/>
</dbReference>
<dbReference type="OrthoDB" id="103819at2759"/>
<comment type="similarity">
    <text evidence="2 11">Belongs to the Mediator complex subunit 13 family.</text>
</comment>
<feature type="non-terminal residue" evidence="16">
    <location>
        <position position="1"/>
    </location>
</feature>
<feature type="compositionally biased region" description="Low complexity" evidence="12">
    <location>
        <begin position="28"/>
        <end position="37"/>
    </location>
</feature>
<feature type="compositionally biased region" description="Basic residues" evidence="12">
    <location>
        <begin position="657"/>
        <end position="666"/>
    </location>
</feature>
<dbReference type="Proteomes" id="UP000007115">
    <property type="component" value="Unassembled WGS sequence"/>
</dbReference>
<protein>
    <recommendedName>
        <fullName evidence="3 11">Mediator of RNA polymerase II transcription subunit 13</fullName>
    </recommendedName>
    <alternativeName>
        <fullName evidence="10 11">Mediator complex subunit 13</fullName>
    </alternativeName>
</protein>
<feature type="region of interest" description="Disordered" evidence="12">
    <location>
        <begin position="14"/>
        <end position="37"/>
    </location>
</feature>
<dbReference type="InParanoid" id="G9MPL8"/>
<dbReference type="Pfam" id="PF18296">
    <property type="entry name" value="MID_MedPIWI"/>
    <property type="match status" value="1"/>
</dbReference>
<evidence type="ECO:0000256" key="11">
    <source>
        <dbReference type="RuleBase" id="RU364134"/>
    </source>
</evidence>
<evidence type="ECO:0000256" key="10">
    <source>
        <dbReference type="ARBA" id="ARBA00032008"/>
    </source>
</evidence>
<feature type="domain" description="Mediator complex subunit Med13 N-terminal" evidence="14">
    <location>
        <begin position="47"/>
        <end position="285"/>
    </location>
</feature>
<keyword evidence="17" id="KW-1185">Reference proteome</keyword>
<dbReference type="InterPro" id="IPR021643">
    <property type="entry name" value="Mediator_Med13_N"/>
</dbReference>
<evidence type="ECO:0000313" key="16">
    <source>
        <dbReference type="EMBL" id="EHK23819.1"/>
    </source>
</evidence>
<feature type="region of interest" description="Disordered" evidence="12">
    <location>
        <begin position="1266"/>
        <end position="1312"/>
    </location>
</feature>
<sequence length="1434" mass="156234">DVTGHGLIVREHGVIEPPIIQKPRSQGLQSSGTPTSLLSTTSTLEQAYRPALSSPLQTTAPISQDPDPKAEKPKTTSTAQRPLYEKFIASVLLTISTTFCRRVGAVPLNYRTVLLSPTAYNAQPHGVAIGKPQILGTFRAYLTTTGALMISLALTKCRGILSLDDAVPSSLAPSGYSVLAAPFGIMTATQNFVPGDGGLTSLAQTPMTQFFSFRGGLDGQESSWKQACLRFLNFRGITASTLGGCLWVNLLVPKPKTADTRGDHRSSSASSSFTLPWPRRLCFRKKNVDASSTSRVVDAVLSGHEESHDPLGNAKGWYSSITDREEKLKRAMERAANIPKDPQPQSVESKTPKPSGLSPVALQRPNTATAGIMYPTPPDGVHQANGVTPSIDGTLSSPGNPLSAPVVAEADASIQNEPTGGDSVDQSPEFADSKRQRSDSNLLSGDGENIFGGDIGRDMFDDNAITEADFNFFDEKPGDMDADIPMADMPSSEMALPPPPQPVEETVIPVETAPPPLAPTPTSLPLHPPVTPSRVVFAKPELKHARSQNEDPTRRSRGEIRVTPIKRESSPFDPHAVFKRVKASLKIPKYDSTTSSQPAWRKAKIFESLDFDPALPMINKKYERGGLFDLSALSKVEKMEKPNIDLRAVPETDYLKRHGKLNRKPRERPITRSTMAKQYSVLEPQMSTTSPMKLDGSISGEDSSVESDQDDSSYTSDEPGSPHKASIRLINADDDILSQITSLRDCDIEEPDHQLAMELPRLSKSDMTGVPLSALFSDPEPLLLDMALNDDDLIQIAQIVTEQAATGGLDIFRASDFETATLSASQKRQELLTHSRDSFHTLEEIVAQFFGDTMPMRLKGLLDIQDVPLLSHFQPRQIPGREGNPEAIRPSNLYQIPSPHLEVQRADTKLSVLPSAVSFWESLGLSPSSGSKNINAICVFPGWPGMGDNVKTFLDRIKSVYEFLKLGTFEVMHLGADMEAGLLPYEIDRITTSPDATVTGHGSAMIESMEVLRGVFTNLAITETNFVIYFVYSPDNPGTIIESCTAFQRFFETYQKILATRKEPPQNELVLQLVSADLLSSPSALVVTPTSDLVRLCIETYDRCTLFGGPMPAPAIRLEQLLPRIIDFKLTTNPSASLIRENSCIHVAYAQSVDERWITAAWTDDRGNQQATASYCMGRKGKSPSRNMNEIANEIWETTLELISAWKVLWRVIITKCGPMPQHEMDFWVDLARTEINAKVTVALLTVDTNPSLQLLPPVVRLPPPSAALHTPASTPQPSAFSPEPPTPATPAREANMTAATPSGDGGASNAGAGDADLDAILTDVTDQTWGAIAGHRLSNSMSILEVHPALISGYLIKRTGIRVEDAPTVMEVNLVYTEAMPRVHEPLFREMLGYFRGLGTLARARGVVDREADVRPWHVAAAEKAARALYLLM</sequence>
<evidence type="ECO:0000259" key="13">
    <source>
        <dbReference type="Pfam" id="PF06333"/>
    </source>
</evidence>
<dbReference type="OMA" id="DRCTLFG"/>
<dbReference type="eggNOG" id="ENOG502QQJC">
    <property type="taxonomic scope" value="Eukaryota"/>
</dbReference>
<evidence type="ECO:0000259" key="15">
    <source>
        <dbReference type="Pfam" id="PF18296"/>
    </source>
</evidence>
<organism evidence="16 17">
    <name type="scientific">Hypocrea virens (strain Gv29-8 / FGSC 10586)</name>
    <name type="common">Gliocladium virens</name>
    <name type="synonym">Trichoderma virens</name>
    <dbReference type="NCBI Taxonomy" id="413071"/>
    <lineage>
        <taxon>Eukaryota</taxon>
        <taxon>Fungi</taxon>
        <taxon>Dikarya</taxon>
        <taxon>Ascomycota</taxon>
        <taxon>Pezizomycotina</taxon>
        <taxon>Sordariomycetes</taxon>
        <taxon>Hypocreomycetidae</taxon>
        <taxon>Hypocreales</taxon>
        <taxon>Hypocreaceae</taxon>
        <taxon>Trichoderma</taxon>
    </lineage>
</organism>
<feature type="region of interest" description="Disordered" evidence="12">
    <location>
        <begin position="52"/>
        <end position="78"/>
    </location>
</feature>
<feature type="compositionally biased region" description="Polar residues" evidence="12">
    <location>
        <begin position="385"/>
        <end position="400"/>
    </location>
</feature>
<evidence type="ECO:0000256" key="4">
    <source>
        <dbReference type="ARBA" id="ARBA00022491"/>
    </source>
</evidence>
<keyword evidence="6 11" id="KW-0010">Activator</keyword>
<name>G9MPL8_HYPVG</name>
<dbReference type="GeneID" id="25786889"/>
<keyword evidence="7 11" id="KW-0804">Transcription</keyword>
<feature type="domain" description="Mediator complex subunit Med13 C-terminal" evidence="13">
    <location>
        <begin position="1112"/>
        <end position="1423"/>
    </location>
</feature>
<evidence type="ECO:0000256" key="5">
    <source>
        <dbReference type="ARBA" id="ARBA00023015"/>
    </source>
</evidence>
<evidence type="ECO:0000259" key="14">
    <source>
        <dbReference type="Pfam" id="PF11597"/>
    </source>
</evidence>
<dbReference type="RefSeq" id="XP_013958022.1">
    <property type="nucleotide sequence ID" value="XM_014102547.2"/>
</dbReference>
<evidence type="ECO:0000256" key="1">
    <source>
        <dbReference type="ARBA" id="ARBA00004123"/>
    </source>
</evidence>
<evidence type="ECO:0000256" key="2">
    <source>
        <dbReference type="ARBA" id="ARBA00009354"/>
    </source>
</evidence>
<feature type="region of interest" description="Disordered" evidence="12">
    <location>
        <begin position="656"/>
        <end position="728"/>
    </location>
</feature>
<dbReference type="InterPro" id="IPR041285">
    <property type="entry name" value="MID_MedPIWI"/>
</dbReference>
<accession>G9MPL8</accession>
<dbReference type="STRING" id="413071.G9MPL8"/>
<dbReference type="VEuPathDB" id="FungiDB:TRIVIDRAFT_112408"/>
<evidence type="ECO:0000256" key="6">
    <source>
        <dbReference type="ARBA" id="ARBA00023159"/>
    </source>
</evidence>
<dbReference type="GO" id="GO:0003713">
    <property type="term" value="F:transcription coactivator activity"/>
    <property type="evidence" value="ECO:0007669"/>
    <property type="project" value="TreeGrafter"/>
</dbReference>
<evidence type="ECO:0000256" key="7">
    <source>
        <dbReference type="ARBA" id="ARBA00023163"/>
    </source>
</evidence>
<dbReference type="Pfam" id="PF11597">
    <property type="entry name" value="Med13_N"/>
    <property type="match status" value="1"/>
</dbReference>
<evidence type="ECO:0000256" key="9">
    <source>
        <dbReference type="ARBA" id="ARBA00025661"/>
    </source>
</evidence>
<dbReference type="InterPro" id="IPR009401">
    <property type="entry name" value="Med13_C"/>
</dbReference>
<dbReference type="EMBL" id="ABDF02000005">
    <property type="protein sequence ID" value="EHK23819.1"/>
    <property type="molecule type" value="Genomic_DNA"/>
</dbReference>
<dbReference type="PANTHER" id="PTHR48249:SF3">
    <property type="entry name" value="MEDIATOR OF RNA POLYMERASE II TRANSCRIPTION SUBUNIT 13"/>
    <property type="match status" value="1"/>
</dbReference>
<reference evidence="16 17" key="1">
    <citation type="journal article" date="2011" name="Genome Biol.">
        <title>Comparative genome sequence analysis underscores mycoparasitism as the ancestral life style of Trichoderma.</title>
        <authorList>
            <person name="Kubicek C.P."/>
            <person name="Herrera-Estrella A."/>
            <person name="Seidl-Seiboth V."/>
            <person name="Martinez D.A."/>
            <person name="Druzhinina I.S."/>
            <person name="Thon M."/>
            <person name="Zeilinger S."/>
            <person name="Casas-Flores S."/>
            <person name="Horwitz B.A."/>
            <person name="Mukherjee P.K."/>
            <person name="Mukherjee M."/>
            <person name="Kredics L."/>
            <person name="Alcaraz L.D."/>
            <person name="Aerts A."/>
            <person name="Antal Z."/>
            <person name="Atanasova L."/>
            <person name="Cervantes-Badillo M.G."/>
            <person name="Challacombe J."/>
            <person name="Chertkov O."/>
            <person name="McCluskey K."/>
            <person name="Coulpier F."/>
            <person name="Deshpande N."/>
            <person name="von Doehren H."/>
            <person name="Ebbole D.J."/>
            <person name="Esquivel-Naranjo E.U."/>
            <person name="Fekete E."/>
            <person name="Flipphi M."/>
            <person name="Glaser F."/>
            <person name="Gomez-Rodriguez E.Y."/>
            <person name="Gruber S."/>
            <person name="Han C."/>
            <person name="Henrissat B."/>
            <person name="Hermosa R."/>
            <person name="Hernandez-Onate M."/>
            <person name="Karaffa L."/>
            <person name="Kosti I."/>
            <person name="Le Crom S."/>
            <person name="Lindquist E."/>
            <person name="Lucas S."/>
            <person name="Luebeck M."/>
            <person name="Luebeck P.S."/>
            <person name="Margeot A."/>
            <person name="Metz B."/>
            <person name="Misra M."/>
            <person name="Nevalainen H."/>
            <person name="Omann M."/>
            <person name="Packer N."/>
            <person name="Perrone G."/>
            <person name="Uresti-Rivera E.E."/>
            <person name="Salamov A."/>
            <person name="Schmoll M."/>
            <person name="Seiboth B."/>
            <person name="Shapiro H."/>
            <person name="Sukno S."/>
            <person name="Tamayo-Ramos J.A."/>
            <person name="Tisch D."/>
            <person name="Wiest A."/>
            <person name="Wilkinson H.H."/>
            <person name="Zhang M."/>
            <person name="Coutinho P.M."/>
            <person name="Kenerley C.M."/>
            <person name="Monte E."/>
            <person name="Baker S.E."/>
            <person name="Grigoriev I.V."/>
        </authorList>
    </citation>
    <scope>NUCLEOTIDE SEQUENCE [LARGE SCALE GENOMIC DNA]</scope>
    <source>
        <strain evidence="17">Gv29-8 / FGSC 10586</strain>
    </source>
</reference>
<keyword evidence="8 11" id="KW-0539">Nucleus</keyword>
<gene>
    <name evidence="16" type="ORF">TRIVIDRAFT_112408</name>
</gene>
<dbReference type="PANTHER" id="PTHR48249">
    <property type="entry name" value="MEDIATOR OF RNA POLYMERASE II TRANSCRIPTION SUBUNIT 13"/>
    <property type="match status" value="1"/>
</dbReference>
<dbReference type="GO" id="GO:0045944">
    <property type="term" value="P:positive regulation of transcription by RNA polymerase II"/>
    <property type="evidence" value="ECO:0007669"/>
    <property type="project" value="TreeGrafter"/>
</dbReference>
<proteinExistence type="inferred from homology"/>
<evidence type="ECO:0000313" key="17">
    <source>
        <dbReference type="Proteomes" id="UP000007115"/>
    </source>
</evidence>
<keyword evidence="4 11" id="KW-0678">Repressor</keyword>
<dbReference type="GO" id="GO:0016592">
    <property type="term" value="C:mediator complex"/>
    <property type="evidence" value="ECO:0007669"/>
    <property type="project" value="InterPro"/>
</dbReference>